<reference evidence="12 18" key="8">
    <citation type="submission" date="2017-06" db="EMBL/GenBank/DDBJ databases">
        <title>Draft genome sequence of Fusobacterium nucleatum subsp. polymorphum KCOM 1330 (=ChDC F330).</title>
        <authorList>
            <person name="Kook J.-K."/>
            <person name="Park S.-N."/>
            <person name="Lim Y.K."/>
            <person name="Roh H."/>
        </authorList>
    </citation>
    <scope>NUCLEOTIDE SEQUENCE [LARGE SCALE GENOMIC DNA]</scope>
    <source>
        <strain evidence="12">KCOM 1330</strain>
        <strain evidence="18">KCOM 1330 (ChDC F330)</strain>
    </source>
</reference>
<dbReference type="GO" id="GO:0006412">
    <property type="term" value="P:translation"/>
    <property type="evidence" value="ECO:0007669"/>
    <property type="project" value="UniProtKB-UniRule"/>
</dbReference>
<dbReference type="PANTHER" id="PTHR12534:SF0">
    <property type="entry name" value="SMALL RIBOSOMAL SUBUNIT PROTEIN US2M"/>
    <property type="match status" value="1"/>
</dbReference>
<dbReference type="InterPro" id="IPR001865">
    <property type="entry name" value="Ribosomal_uS2"/>
</dbReference>
<dbReference type="NCBIfam" id="TIGR01011">
    <property type="entry name" value="rpsB_bact"/>
    <property type="match status" value="1"/>
</dbReference>
<evidence type="ECO:0000256" key="1">
    <source>
        <dbReference type="ARBA" id="ARBA00006242"/>
    </source>
</evidence>
<evidence type="ECO:0000313" key="12">
    <source>
        <dbReference type="EMBL" id="PHI12571.1"/>
    </source>
</evidence>
<dbReference type="EMBL" id="NHRT01000001">
    <property type="protein sequence ID" value="OWP25740.1"/>
    <property type="molecule type" value="Genomic_DNA"/>
</dbReference>
<evidence type="ECO:0000256" key="2">
    <source>
        <dbReference type="ARBA" id="ARBA00022980"/>
    </source>
</evidence>
<dbReference type="InterPro" id="IPR005706">
    <property type="entry name" value="Ribosomal_uS2_bac/mit/plastid"/>
</dbReference>
<organism evidence="9 21">
    <name type="scientific">Fusobacterium nucleatum subsp. polymorphum</name>
    <name type="common">Fusobacterium polymorphum</name>
    <dbReference type="NCBI Taxonomy" id="76857"/>
    <lineage>
        <taxon>Bacteria</taxon>
        <taxon>Fusobacteriati</taxon>
        <taxon>Fusobacteriota</taxon>
        <taxon>Fusobacteriia</taxon>
        <taxon>Fusobacteriales</taxon>
        <taxon>Fusobacteriaceae</taxon>
        <taxon>Fusobacterium</taxon>
    </lineage>
</organism>
<evidence type="ECO:0000313" key="10">
    <source>
        <dbReference type="EMBL" id="PHI06980.1"/>
    </source>
</evidence>
<reference evidence="11 17" key="5">
    <citation type="submission" date="2017-06" db="EMBL/GenBank/DDBJ databases">
        <title>Draft genome sequence of Fusobacterium nucleatum subsp. polymorphum KCOM 1267 (=ChDC F290).</title>
        <authorList>
            <person name="Kook J.-K."/>
            <person name="Park S.-N."/>
            <person name="Lim Y.K."/>
            <person name="Roh H."/>
        </authorList>
    </citation>
    <scope>NUCLEOTIDE SEQUENCE [LARGE SCALE GENOMIC DNA]</scope>
    <source>
        <strain evidence="11">KCOM 1267</strain>
        <strain evidence="17">KCOM 1267(ChDC F290)</strain>
    </source>
</reference>
<accession>A0A0D6FIB8</accession>
<dbReference type="GeneID" id="45634249"/>
<reference evidence="6 14" key="1">
    <citation type="submission" date="2015-11" db="EMBL/GenBank/DDBJ databases">
        <authorList>
            <person name="Kook J.-K."/>
            <person name="Park S.-N."/>
            <person name="Lim Y.K."/>
            <person name="Jo E."/>
        </authorList>
    </citation>
    <scope>NUCLEOTIDE SEQUENCE [LARGE SCALE GENOMIC DNA]</scope>
    <source>
        <strain evidence="6 14">ChDC F306</strain>
    </source>
</reference>
<evidence type="ECO:0000313" key="18">
    <source>
        <dbReference type="Proteomes" id="UP000221852"/>
    </source>
</evidence>
<dbReference type="Gene3D" id="3.40.50.10490">
    <property type="entry name" value="Glucose-6-phosphate isomerase like protein, domain 1"/>
    <property type="match status" value="1"/>
</dbReference>
<dbReference type="GO" id="GO:0003735">
    <property type="term" value="F:structural constituent of ribosome"/>
    <property type="evidence" value="ECO:0007669"/>
    <property type="project" value="InterPro"/>
</dbReference>
<dbReference type="HAMAP" id="MF_00291_B">
    <property type="entry name" value="Ribosomal_uS2_B"/>
    <property type="match status" value="1"/>
</dbReference>
<dbReference type="GO" id="GO:0022627">
    <property type="term" value="C:cytosolic small ribosomal subunit"/>
    <property type="evidence" value="ECO:0007669"/>
    <property type="project" value="TreeGrafter"/>
</dbReference>
<reference evidence="7 15" key="4">
    <citation type="submission" date="2017-06" db="EMBL/GenBank/DDBJ databases">
        <title>Draft genome sequence of Fusobacterium nucleatum subsp. polymorphum KCOM 1260 (=ChDC F218).</title>
        <authorList>
            <person name="Kook J.-K."/>
            <person name="Park S.-N."/>
            <person name="Lim Y.K."/>
            <person name="Roh H."/>
        </authorList>
    </citation>
    <scope>NUCLEOTIDE SEQUENCE [LARGE SCALE GENOMIC DNA]</scope>
    <source>
        <strain evidence="7">KCOM 1260</strain>
        <strain evidence="15">KCOM 1260 (ChDC F218)</strain>
    </source>
</reference>
<evidence type="ECO:0000256" key="4">
    <source>
        <dbReference type="ARBA" id="ARBA00035256"/>
    </source>
</evidence>
<dbReference type="KEGG" id="fpol:ERS445057_00437"/>
<dbReference type="PROSITE" id="PS00962">
    <property type="entry name" value="RIBOSOMAL_S2_1"/>
    <property type="match status" value="1"/>
</dbReference>
<protein>
    <recommendedName>
        <fullName evidence="4 5">Small ribosomal subunit protein uS2</fullName>
    </recommendedName>
</protein>
<evidence type="ECO:0000313" key="8">
    <source>
        <dbReference type="EMBL" id="OWP25740.1"/>
    </source>
</evidence>
<keyword evidence="15" id="KW-1185">Reference proteome</keyword>
<evidence type="ECO:0000313" key="9">
    <source>
        <dbReference type="EMBL" id="PHH96012.1"/>
    </source>
</evidence>
<evidence type="ECO:0000313" key="17">
    <source>
        <dbReference type="Proteomes" id="UP000221504"/>
    </source>
</evidence>
<dbReference type="EMBL" id="CP013121">
    <property type="protein sequence ID" value="ALM94668.1"/>
    <property type="molecule type" value="Genomic_DNA"/>
</dbReference>
<dbReference type="Proteomes" id="UP000067061">
    <property type="component" value="Chromosome"/>
</dbReference>
<comment type="similarity">
    <text evidence="1 5">Belongs to the universal ribosomal protein uS2 family.</text>
</comment>
<evidence type="ECO:0000313" key="7">
    <source>
        <dbReference type="EMBL" id="ASC01883.1"/>
    </source>
</evidence>
<dbReference type="Proteomes" id="UP000197470">
    <property type="component" value="Unassembled WGS sequence"/>
</dbReference>
<proteinExistence type="inferred from homology"/>
<dbReference type="Proteomes" id="UP000224507">
    <property type="component" value="Unassembled WGS sequence"/>
</dbReference>
<evidence type="ECO:0000256" key="5">
    <source>
        <dbReference type="HAMAP-Rule" id="MF_00291"/>
    </source>
</evidence>
<gene>
    <name evidence="5 9" type="primary">rpsB</name>
    <name evidence="8" type="ORF">CA839_07420</name>
    <name evidence="9" type="ORF">CA840_00660</name>
    <name evidence="7" type="ORF">CBG50_00220</name>
    <name evidence="11" type="ORF">CBG52_03855</name>
    <name evidence="10" type="ORF">CBG54_08040</name>
    <name evidence="13" type="ORF">CBG56_04660</name>
    <name evidence="12" type="ORF">CBG59_01605</name>
    <name evidence="6" type="ORF">RO02_08555</name>
</gene>
<reference evidence="9 21" key="3">
    <citation type="submission" date="2017-06" db="EMBL/GenBank/DDBJ databases">
        <title>Draft genome sequence of Fusobacterium nucleatum subsp. polymorphum KCOM 1002 (=ChDC F175).</title>
        <authorList>
            <person name="Kook J.-K."/>
            <person name="Park S.-N."/>
            <person name="Lim Y.K."/>
            <person name="Roh H."/>
        </authorList>
    </citation>
    <scope>NUCLEOTIDE SEQUENCE [LARGE SCALE GENOMIC DNA]</scope>
    <source>
        <strain evidence="9">KCOM 1002</strain>
        <strain evidence="21">KCOM 1002 (ChDC F175)</strain>
    </source>
</reference>
<dbReference type="AlphaFoldDB" id="A0A0D6FIB8"/>
<evidence type="ECO:0000313" key="6">
    <source>
        <dbReference type="EMBL" id="ALM94668.1"/>
    </source>
</evidence>
<dbReference type="PANTHER" id="PTHR12534">
    <property type="entry name" value="30S RIBOSOMAL PROTEIN S2 PROKARYOTIC AND ORGANELLAR"/>
    <property type="match status" value="1"/>
</dbReference>
<evidence type="ECO:0000313" key="21">
    <source>
        <dbReference type="Proteomes" id="UP000225199"/>
    </source>
</evidence>
<evidence type="ECO:0000313" key="13">
    <source>
        <dbReference type="EMBL" id="PHI16940.1"/>
    </source>
</evidence>
<sequence>MSVVSMKQLLEAGVHFGHQAKRWNPKMAKYIFTERNGIHVIDLHKSLKKIEEAYEEMRKIAEDGGKVLFVGTKKQAQEAIKEQAERSGMYYVNSRWLGGMLTNFSTIKKRIERMKELEKMDAEGILDSDYTKKEAAEFRKELSKLSKNLSGIRDMERVPDAIYVVDVKMEELPVKEAHLLGIPVFAMIDTNVDPDLITYPIPANDDAIRSVKLITSVIANAIVEGNQGIENVEPQSEEVNVEEGSVE</sequence>
<dbReference type="EMBL" id="NIRM01000001">
    <property type="protein sequence ID" value="PHI10312.1"/>
    <property type="molecule type" value="Genomic_DNA"/>
</dbReference>
<evidence type="ECO:0000313" key="11">
    <source>
        <dbReference type="EMBL" id="PHI10312.1"/>
    </source>
</evidence>
<keyword evidence="2 5" id="KW-0689">Ribosomal protein</keyword>
<dbReference type="InterPro" id="IPR023591">
    <property type="entry name" value="Ribosomal_uS2_flav_dom_sf"/>
</dbReference>
<dbReference type="EMBL" id="NIRN01000001">
    <property type="protein sequence ID" value="PHI06980.1"/>
    <property type="molecule type" value="Genomic_DNA"/>
</dbReference>
<dbReference type="EMBL" id="CP021934">
    <property type="protein sequence ID" value="ASC01883.1"/>
    <property type="molecule type" value="Genomic_DNA"/>
</dbReference>
<dbReference type="SUPFAM" id="SSF52313">
    <property type="entry name" value="Ribosomal protein S2"/>
    <property type="match status" value="1"/>
</dbReference>
<dbReference type="Pfam" id="PF00318">
    <property type="entry name" value="Ribosomal_S2"/>
    <property type="match status" value="1"/>
</dbReference>
<dbReference type="Proteomes" id="UP000225199">
    <property type="component" value="Unassembled WGS sequence"/>
</dbReference>
<dbReference type="FunFam" id="1.10.287.610:FF:000001">
    <property type="entry name" value="30S ribosomal protein S2"/>
    <property type="match status" value="1"/>
</dbReference>
<name>A0A0D6FIB8_FUSNP</name>
<dbReference type="Proteomes" id="UP000221852">
    <property type="component" value="Unassembled WGS sequence"/>
</dbReference>
<reference evidence="10 19" key="6">
    <citation type="submission" date="2017-06" db="EMBL/GenBank/DDBJ databases">
        <title>Draft genome sequence of Fusobacterium nucleatum subsp. polymorphum KCOM 1271 (=ChDC F305).</title>
        <authorList>
            <person name="Kook J.-K."/>
            <person name="Park S.-N."/>
            <person name="Lim Y.K."/>
            <person name="Roh H."/>
        </authorList>
    </citation>
    <scope>NUCLEOTIDE SEQUENCE [LARGE SCALE GENOMIC DNA]</scope>
    <source>
        <strain evidence="10">KCOM 1271</strain>
        <strain evidence="19">KCOM 1271 (ChDC F305)</strain>
    </source>
</reference>
<dbReference type="EMBL" id="NIRO01000003">
    <property type="protein sequence ID" value="PHI16940.1"/>
    <property type="molecule type" value="Genomic_DNA"/>
</dbReference>
<evidence type="ECO:0000313" key="14">
    <source>
        <dbReference type="Proteomes" id="UP000067061"/>
    </source>
</evidence>
<dbReference type="Proteomes" id="UP000221504">
    <property type="component" value="Unassembled WGS sequence"/>
</dbReference>
<evidence type="ECO:0000313" key="19">
    <source>
        <dbReference type="Proteomes" id="UP000224182"/>
    </source>
</evidence>
<evidence type="ECO:0000313" key="20">
    <source>
        <dbReference type="Proteomes" id="UP000224507"/>
    </source>
</evidence>
<evidence type="ECO:0000313" key="16">
    <source>
        <dbReference type="Proteomes" id="UP000197470"/>
    </source>
</evidence>
<evidence type="ECO:0000313" key="15">
    <source>
        <dbReference type="Proteomes" id="UP000196759"/>
    </source>
</evidence>
<dbReference type="Proteomes" id="UP000196759">
    <property type="component" value="Chromosome"/>
</dbReference>
<evidence type="ECO:0000256" key="3">
    <source>
        <dbReference type="ARBA" id="ARBA00023274"/>
    </source>
</evidence>
<reference evidence="8 16" key="2">
    <citation type="submission" date="2017-05" db="EMBL/GenBank/DDBJ databases">
        <title>Genome sequencing of Fusobacterium nucleatum subsp. polymorphum KCOM 1001 (=ChDC F119).</title>
        <authorList>
            <person name="Kook J.-K."/>
            <person name="Park S.-N."/>
            <person name="Lim Y.K."/>
            <person name="Roh H."/>
        </authorList>
    </citation>
    <scope>NUCLEOTIDE SEQUENCE [LARGE SCALE GENOMIC DNA]</scope>
    <source>
        <strain evidence="8 16">KCOM 1001</strain>
    </source>
</reference>
<dbReference type="Proteomes" id="UP000224182">
    <property type="component" value="Unassembled WGS sequence"/>
</dbReference>
<dbReference type="InterPro" id="IPR018130">
    <property type="entry name" value="Ribosomal_uS2_CS"/>
</dbReference>
<dbReference type="RefSeq" id="WP_005897257.1">
    <property type="nucleotide sequence ID" value="NZ_CP013121.1"/>
</dbReference>
<dbReference type="EMBL" id="NIRJ01000001">
    <property type="protein sequence ID" value="PHH96012.1"/>
    <property type="molecule type" value="Genomic_DNA"/>
</dbReference>
<dbReference type="PRINTS" id="PR00395">
    <property type="entry name" value="RIBOSOMALS2"/>
</dbReference>
<keyword evidence="3 5" id="KW-0687">Ribonucleoprotein</keyword>
<reference evidence="13 20" key="7">
    <citation type="submission" date="2017-06" db="EMBL/GenBank/DDBJ databases">
        <title>Draft genome sequence of Fusobacterium nucleatum subsp. polymorphum KCOM 1274 (=ChDC F309).</title>
        <authorList>
            <person name="Kook J.-K."/>
            <person name="Park S.-N."/>
            <person name="Lim Y.K."/>
            <person name="Roh H."/>
        </authorList>
    </citation>
    <scope>NUCLEOTIDE SEQUENCE [LARGE SCALE GENOMIC DNA]</scope>
    <source>
        <strain evidence="13">KCOM 1274</strain>
        <strain evidence="20">KCOM 1274 (ChDC F309)</strain>
    </source>
</reference>
<dbReference type="EMBL" id="NIRQ01000001">
    <property type="protein sequence ID" value="PHI12571.1"/>
    <property type="molecule type" value="Genomic_DNA"/>
</dbReference>
<dbReference type="CDD" id="cd01425">
    <property type="entry name" value="RPS2"/>
    <property type="match status" value="1"/>
</dbReference>
<dbReference type="Gene3D" id="1.10.287.610">
    <property type="entry name" value="Helix hairpin bin"/>
    <property type="match status" value="1"/>
</dbReference>